<proteinExistence type="predicted"/>
<keyword evidence="1 2" id="KW-0732">Signal</keyword>
<name>A0A7S2D0E8_9STRA</name>
<gene>
    <name evidence="4" type="ORF">FPAR1323_LOCUS14401</name>
</gene>
<feature type="signal peptide" evidence="2">
    <location>
        <begin position="1"/>
        <end position="16"/>
    </location>
</feature>
<organism evidence="4">
    <name type="scientific">Florenciella parvula</name>
    <dbReference type="NCBI Taxonomy" id="236787"/>
    <lineage>
        <taxon>Eukaryota</taxon>
        <taxon>Sar</taxon>
        <taxon>Stramenopiles</taxon>
        <taxon>Ochrophyta</taxon>
        <taxon>Dictyochophyceae</taxon>
        <taxon>Florenciellales</taxon>
        <taxon>Florenciella</taxon>
    </lineage>
</organism>
<dbReference type="SMART" id="SM00236">
    <property type="entry name" value="fCBD"/>
    <property type="match status" value="1"/>
</dbReference>
<evidence type="ECO:0000256" key="1">
    <source>
        <dbReference type="ARBA" id="ARBA00022729"/>
    </source>
</evidence>
<evidence type="ECO:0000256" key="2">
    <source>
        <dbReference type="SAM" id="SignalP"/>
    </source>
</evidence>
<dbReference type="AlphaFoldDB" id="A0A7S2D0E8"/>
<feature type="chain" id="PRO_5031512723" description="CBM1 domain-containing protein" evidence="2">
    <location>
        <begin position="17"/>
        <end position="336"/>
    </location>
</feature>
<feature type="domain" description="CBM1" evidence="3">
    <location>
        <begin position="296"/>
        <end position="332"/>
    </location>
</feature>
<dbReference type="PROSITE" id="PS00562">
    <property type="entry name" value="CBM1_1"/>
    <property type="match status" value="1"/>
</dbReference>
<accession>A0A7S2D0E8</accession>
<evidence type="ECO:0000313" key="4">
    <source>
        <dbReference type="EMBL" id="CAD9439508.1"/>
    </source>
</evidence>
<dbReference type="Pfam" id="PF00734">
    <property type="entry name" value="CBM_1"/>
    <property type="match status" value="1"/>
</dbReference>
<dbReference type="InterPro" id="IPR000254">
    <property type="entry name" value="CBD"/>
</dbReference>
<dbReference type="GO" id="GO:0005975">
    <property type="term" value="P:carbohydrate metabolic process"/>
    <property type="evidence" value="ECO:0007669"/>
    <property type="project" value="InterPro"/>
</dbReference>
<protein>
    <recommendedName>
        <fullName evidence="3">CBM1 domain-containing protein</fullName>
    </recommendedName>
</protein>
<dbReference type="InterPro" id="IPR035971">
    <property type="entry name" value="CBD_sf"/>
</dbReference>
<dbReference type="GO" id="GO:0005576">
    <property type="term" value="C:extracellular region"/>
    <property type="evidence" value="ECO:0007669"/>
    <property type="project" value="InterPro"/>
</dbReference>
<reference evidence="4" key="1">
    <citation type="submission" date="2021-01" db="EMBL/GenBank/DDBJ databases">
        <authorList>
            <person name="Corre E."/>
            <person name="Pelletier E."/>
            <person name="Niang G."/>
            <person name="Scheremetjew M."/>
            <person name="Finn R."/>
            <person name="Kale V."/>
            <person name="Holt S."/>
            <person name="Cochrane G."/>
            <person name="Meng A."/>
            <person name="Brown T."/>
            <person name="Cohen L."/>
        </authorList>
    </citation>
    <scope>NUCLEOTIDE SEQUENCE</scope>
    <source>
        <strain evidence="4">RCC1693</strain>
    </source>
</reference>
<dbReference type="GO" id="GO:0030248">
    <property type="term" value="F:cellulose binding"/>
    <property type="evidence" value="ECO:0007669"/>
    <property type="project" value="InterPro"/>
</dbReference>
<dbReference type="SUPFAM" id="SSF57180">
    <property type="entry name" value="Cellulose-binding domain"/>
    <property type="match status" value="1"/>
</dbReference>
<evidence type="ECO:0000259" key="3">
    <source>
        <dbReference type="PROSITE" id="PS51164"/>
    </source>
</evidence>
<dbReference type="PROSITE" id="PS51164">
    <property type="entry name" value="CBM1_2"/>
    <property type="match status" value="1"/>
</dbReference>
<sequence length="336" mass="36702">MKRTLINALTLGLASSAPSAFFPEDARFFAKVHVNIVASAPSFGSFYNTTNFWVRDEGNQRERLDQSTNTRFLTFSPQFGSTVASVVTANSTVYSSNLAARTCTSASLTDEDSVESDRGFPGSAAVGSMRRFLPDTTAEMGTNPQSWVTTTKNDTFVGYVVVETPYTDGKVNCTVWGWEVCTQSVADSASRPAWPSPVRASASRLALAPHTRVRAHHYQDVWSNGLVFASHMVYVSIDTGLPVRETQMEHASSYPPSFEANFEYDAVASYDDWESYFDDGTYGAGLQLFGRPAACQPSAVYGQCGGFEWRGSTECASGATCSFVNEWYSQCLPARN</sequence>
<dbReference type="EMBL" id="HBGT01027684">
    <property type="protein sequence ID" value="CAD9439508.1"/>
    <property type="molecule type" value="Transcribed_RNA"/>
</dbReference>